<dbReference type="Gene3D" id="3.50.50.60">
    <property type="entry name" value="FAD/NAD(P)-binding domain"/>
    <property type="match status" value="3"/>
</dbReference>
<keyword evidence="4" id="KW-0274">FAD</keyword>
<organism evidence="8 9">
    <name type="scientific">Alteromonas genovensis</name>
    <dbReference type="NCBI Taxonomy" id="471225"/>
    <lineage>
        <taxon>Bacteria</taxon>
        <taxon>Pseudomonadati</taxon>
        <taxon>Pseudomonadota</taxon>
        <taxon>Gammaproteobacteria</taxon>
        <taxon>Alteromonadales</taxon>
        <taxon>Alteromonadaceae</taxon>
        <taxon>Alteromonas/Salinimonas group</taxon>
        <taxon>Alteromonas</taxon>
    </lineage>
</organism>
<dbReference type="Pfam" id="PF00743">
    <property type="entry name" value="FMO-like"/>
    <property type="match status" value="1"/>
</dbReference>
<keyword evidence="9" id="KW-1185">Reference proteome</keyword>
<dbReference type="AlphaFoldDB" id="A0A6N9TCF8"/>
<evidence type="ECO:0000256" key="3">
    <source>
        <dbReference type="ARBA" id="ARBA00022630"/>
    </source>
</evidence>
<comment type="caution">
    <text evidence="8">The sequence shown here is derived from an EMBL/GenBank/DDBJ whole genome shotgun (WGS) entry which is preliminary data.</text>
</comment>
<gene>
    <name evidence="8" type="ORF">GTQ48_05390</name>
</gene>
<dbReference type="GO" id="GO:0004499">
    <property type="term" value="F:N,N-dimethylaniline monooxygenase activity"/>
    <property type="evidence" value="ECO:0007669"/>
    <property type="project" value="InterPro"/>
</dbReference>
<proteinExistence type="inferred from homology"/>
<name>A0A6N9TCF8_9ALTE</name>
<evidence type="ECO:0000256" key="1">
    <source>
        <dbReference type="ARBA" id="ARBA00001974"/>
    </source>
</evidence>
<dbReference type="GO" id="GO:0050660">
    <property type="term" value="F:flavin adenine dinucleotide binding"/>
    <property type="evidence" value="ECO:0007669"/>
    <property type="project" value="InterPro"/>
</dbReference>
<dbReference type="PANTHER" id="PTHR43872">
    <property type="entry name" value="MONOOXYGENASE, PUTATIVE (AFU_ORTHOLOGUE AFUA_8G02570)-RELATED"/>
    <property type="match status" value="1"/>
</dbReference>
<evidence type="ECO:0000256" key="7">
    <source>
        <dbReference type="ARBA" id="ARBA00023033"/>
    </source>
</evidence>
<evidence type="ECO:0000313" key="8">
    <source>
        <dbReference type="EMBL" id="NDW14964.1"/>
    </source>
</evidence>
<evidence type="ECO:0000256" key="5">
    <source>
        <dbReference type="ARBA" id="ARBA00022857"/>
    </source>
</evidence>
<accession>A0A6N9TCF8</accession>
<dbReference type="Pfam" id="PF13450">
    <property type="entry name" value="NAD_binding_8"/>
    <property type="match status" value="1"/>
</dbReference>
<keyword evidence="5" id="KW-0521">NADP</keyword>
<dbReference type="InterPro" id="IPR020946">
    <property type="entry name" value="Flavin_mOase-like"/>
</dbReference>
<dbReference type="Proteomes" id="UP000471381">
    <property type="component" value="Unassembled WGS sequence"/>
</dbReference>
<sequence length="507" mass="57651">MKASEEQHIEYEALDVLIVGAGISGLGMSYTLKKKRPHNSFAVIESRENFGGTWDLFKYPGIRSDSDMYTFAFSFKPWTDREYIATAERIQNYLGELVRDEGLNQYIRFQQKVKAANWDSTKNRWLVTISRADGSEYHIAAKFFTCCSGYYNYDKGYLPDFDGFDDFKGTIAHPQKWPQELDYSNKKVIVIGSGATAVTIVPAMAKKAAHVTMLQRSPSYIVSRPASDVLFRALSRVLPAGLTNRIMRLKYTTLQQMSFVLSKKFPNFVRKIIRKMNIKDLNGTADVDTHFNPSYQPWDQRMALVPDADLFNSVRTGKSTIVTDHIDRFTPTGVLTKNGTHIDADIIVPATGLDLQLWGNINLSVDGHKVHGNKLTNYKGMMFSQLPNFVWVFGYTNSSWTLKAELTFDYVCRLLDYMEQNGHDSVYPYLNPDAPRENIVGLKSGYILRKLDELPSQGSEFPWCNKDLYVKDLLAIKHSKLADNVLRFDDNKPLADFHKPAADVHSS</sequence>
<dbReference type="InterPro" id="IPR051820">
    <property type="entry name" value="FAD-binding_MO"/>
</dbReference>
<evidence type="ECO:0000313" key="9">
    <source>
        <dbReference type="Proteomes" id="UP000471381"/>
    </source>
</evidence>
<evidence type="ECO:0000256" key="6">
    <source>
        <dbReference type="ARBA" id="ARBA00023002"/>
    </source>
</evidence>
<dbReference type="EMBL" id="JAAAWO010000003">
    <property type="protein sequence ID" value="NDW14964.1"/>
    <property type="molecule type" value="Genomic_DNA"/>
</dbReference>
<dbReference type="FunFam" id="3.50.50.60:FF:000228">
    <property type="entry name" value="FAD-containing monooxygenase EthA"/>
    <property type="match status" value="1"/>
</dbReference>
<dbReference type="PANTHER" id="PTHR43872:SF1">
    <property type="entry name" value="MONOOXYGENASE, PUTATIVE (AFU_ORTHOLOGUE AFUA_8G02570)-RELATED"/>
    <property type="match status" value="1"/>
</dbReference>
<comment type="similarity">
    <text evidence="2">Belongs to the FAD-binding monooxygenase family.</text>
</comment>
<dbReference type="SUPFAM" id="SSF51905">
    <property type="entry name" value="FAD/NAD(P)-binding domain"/>
    <property type="match status" value="1"/>
</dbReference>
<dbReference type="RefSeq" id="WP_163105524.1">
    <property type="nucleotide sequence ID" value="NZ_JAAAWO010000003.1"/>
</dbReference>
<dbReference type="GO" id="GO:0050661">
    <property type="term" value="F:NADP binding"/>
    <property type="evidence" value="ECO:0007669"/>
    <property type="project" value="InterPro"/>
</dbReference>
<keyword evidence="6" id="KW-0560">Oxidoreductase</keyword>
<dbReference type="InterPro" id="IPR036188">
    <property type="entry name" value="FAD/NAD-bd_sf"/>
</dbReference>
<evidence type="ECO:0000256" key="4">
    <source>
        <dbReference type="ARBA" id="ARBA00022827"/>
    </source>
</evidence>
<keyword evidence="7" id="KW-0503">Monooxygenase</keyword>
<reference evidence="8 9" key="1">
    <citation type="submission" date="2020-01" db="EMBL/GenBank/DDBJ databases">
        <title>Genomes of bacteria type strains.</title>
        <authorList>
            <person name="Chen J."/>
            <person name="Zhu S."/>
            <person name="Yang J."/>
        </authorList>
    </citation>
    <scope>NUCLEOTIDE SEQUENCE [LARGE SCALE GENOMIC DNA]</scope>
    <source>
        <strain evidence="8 9">LMG 24078</strain>
    </source>
</reference>
<evidence type="ECO:0000256" key="2">
    <source>
        <dbReference type="ARBA" id="ARBA00010139"/>
    </source>
</evidence>
<keyword evidence="3" id="KW-0285">Flavoprotein</keyword>
<comment type="cofactor">
    <cofactor evidence="1">
        <name>FAD</name>
        <dbReference type="ChEBI" id="CHEBI:57692"/>
    </cofactor>
</comment>
<protein>
    <submittedName>
        <fullName evidence="8">NAD(P)-binding domain-containing protein</fullName>
    </submittedName>
</protein>